<dbReference type="PANTHER" id="PTHR19303:SF73">
    <property type="entry name" value="PROTEIN PDC2"/>
    <property type="match status" value="1"/>
</dbReference>
<dbReference type="Proteomes" id="UP000469452">
    <property type="component" value="Unassembled WGS sequence"/>
</dbReference>
<evidence type="ECO:0000313" key="2">
    <source>
        <dbReference type="EMBL" id="KAF0708868.1"/>
    </source>
</evidence>
<name>A0A6A4ZMN0_APHAT</name>
<feature type="domain" description="DDE-1" evidence="1">
    <location>
        <begin position="6"/>
        <end position="119"/>
    </location>
</feature>
<dbReference type="GO" id="GO:0003677">
    <property type="term" value="F:DNA binding"/>
    <property type="evidence" value="ECO:0007669"/>
    <property type="project" value="TreeGrafter"/>
</dbReference>
<gene>
    <name evidence="2" type="ORF">AaE_013063</name>
</gene>
<dbReference type="InterPro" id="IPR050863">
    <property type="entry name" value="CenT-Element_Derived"/>
</dbReference>
<dbReference type="VEuPathDB" id="FungiDB:H257_12467"/>
<proteinExistence type="predicted"/>
<dbReference type="InterPro" id="IPR004875">
    <property type="entry name" value="DDE_SF_endonuclease_dom"/>
</dbReference>
<accession>A0A6A4ZMN0</accession>
<dbReference type="EMBL" id="VJMI01018934">
    <property type="protein sequence ID" value="KAF0708868.1"/>
    <property type="molecule type" value="Genomic_DNA"/>
</dbReference>
<reference evidence="2 3" key="1">
    <citation type="submission" date="2019-06" db="EMBL/GenBank/DDBJ databases">
        <title>Genomics analysis of Aphanomyces spp. identifies a new class of oomycete effector associated with host adaptation.</title>
        <authorList>
            <person name="Gaulin E."/>
        </authorList>
    </citation>
    <scope>NUCLEOTIDE SEQUENCE [LARGE SCALE GENOMIC DNA]</scope>
    <source>
        <strain evidence="2 3">E</strain>
    </source>
</reference>
<protein>
    <recommendedName>
        <fullName evidence="1">DDE-1 domain-containing protein</fullName>
    </recommendedName>
</protein>
<dbReference type="AlphaFoldDB" id="A0A6A4ZMN0"/>
<dbReference type="Pfam" id="PF03184">
    <property type="entry name" value="DDE_1"/>
    <property type="match status" value="1"/>
</dbReference>
<dbReference type="PANTHER" id="PTHR19303">
    <property type="entry name" value="TRANSPOSON"/>
    <property type="match status" value="1"/>
</dbReference>
<sequence length="143" mass="16041">MELNEEMKRRNRTILLLLDNASSYQVVRADVGNVRVLILPPNTTSVLQPMDAGIISTFKMYYKKRQLDHAIQIVDTITGGGVVTDKQRKNPYACDVLQAMRWGSEAWDEVSASTIRNCWAHTGILPQMSLMAALETLRVGSTM</sequence>
<dbReference type="GO" id="GO:0005634">
    <property type="term" value="C:nucleus"/>
    <property type="evidence" value="ECO:0007669"/>
    <property type="project" value="TreeGrafter"/>
</dbReference>
<comment type="caution">
    <text evidence="2">The sequence shown here is derived from an EMBL/GenBank/DDBJ whole genome shotgun (WGS) entry which is preliminary data.</text>
</comment>
<organism evidence="2 3">
    <name type="scientific">Aphanomyces astaci</name>
    <name type="common">Crayfish plague agent</name>
    <dbReference type="NCBI Taxonomy" id="112090"/>
    <lineage>
        <taxon>Eukaryota</taxon>
        <taxon>Sar</taxon>
        <taxon>Stramenopiles</taxon>
        <taxon>Oomycota</taxon>
        <taxon>Saprolegniomycetes</taxon>
        <taxon>Saprolegniales</taxon>
        <taxon>Verrucalvaceae</taxon>
        <taxon>Aphanomyces</taxon>
    </lineage>
</organism>
<evidence type="ECO:0000313" key="3">
    <source>
        <dbReference type="Proteomes" id="UP000469452"/>
    </source>
</evidence>
<evidence type="ECO:0000259" key="1">
    <source>
        <dbReference type="Pfam" id="PF03184"/>
    </source>
</evidence>